<dbReference type="EMBL" id="BAAAYK010000038">
    <property type="protein sequence ID" value="GAA3365695.1"/>
    <property type="molecule type" value="Genomic_DNA"/>
</dbReference>
<organism evidence="2 3">
    <name type="scientific">Saccharopolyspora gregorii</name>
    <dbReference type="NCBI Taxonomy" id="33914"/>
    <lineage>
        <taxon>Bacteria</taxon>
        <taxon>Bacillati</taxon>
        <taxon>Actinomycetota</taxon>
        <taxon>Actinomycetes</taxon>
        <taxon>Pseudonocardiales</taxon>
        <taxon>Pseudonocardiaceae</taxon>
        <taxon>Saccharopolyspora</taxon>
    </lineage>
</organism>
<keyword evidence="3" id="KW-1185">Reference proteome</keyword>
<proteinExistence type="predicted"/>
<evidence type="ECO:0000256" key="1">
    <source>
        <dbReference type="SAM" id="MobiDB-lite"/>
    </source>
</evidence>
<evidence type="ECO:0008006" key="4">
    <source>
        <dbReference type="Google" id="ProtNLM"/>
    </source>
</evidence>
<dbReference type="Proteomes" id="UP001500483">
    <property type="component" value="Unassembled WGS sequence"/>
</dbReference>
<comment type="caution">
    <text evidence="2">The sequence shown here is derived from an EMBL/GenBank/DDBJ whole genome shotgun (WGS) entry which is preliminary data.</text>
</comment>
<dbReference type="RefSeq" id="WP_344931238.1">
    <property type="nucleotide sequence ID" value="NZ_BAAAYK010000038.1"/>
</dbReference>
<name>A0ABP6S1U8_9PSEU</name>
<sequence>MEVERQATGETSSPDLEGRRLPEFADRLAELVGRYRSAGMPPGGVDVVHPAASGEIRSSGRARKVSVSIPEDLTAAVQQRVGRGAFSQYVTDAVARQLELDLLAELADLLEREHGPVPSAVLEKARLAWPDHE</sequence>
<reference evidence="3" key="1">
    <citation type="journal article" date="2019" name="Int. J. Syst. Evol. Microbiol.">
        <title>The Global Catalogue of Microorganisms (GCM) 10K type strain sequencing project: providing services to taxonomists for standard genome sequencing and annotation.</title>
        <authorList>
            <consortium name="The Broad Institute Genomics Platform"/>
            <consortium name="The Broad Institute Genome Sequencing Center for Infectious Disease"/>
            <person name="Wu L."/>
            <person name="Ma J."/>
        </authorList>
    </citation>
    <scope>NUCLEOTIDE SEQUENCE [LARGE SCALE GENOMIC DNA]</scope>
    <source>
        <strain evidence="3">JCM 9687</strain>
    </source>
</reference>
<evidence type="ECO:0000313" key="3">
    <source>
        <dbReference type="Proteomes" id="UP001500483"/>
    </source>
</evidence>
<accession>A0ABP6S1U8</accession>
<protein>
    <recommendedName>
        <fullName evidence="4">CopG family transcriptional regulator</fullName>
    </recommendedName>
</protein>
<evidence type="ECO:0000313" key="2">
    <source>
        <dbReference type="EMBL" id="GAA3365695.1"/>
    </source>
</evidence>
<feature type="region of interest" description="Disordered" evidence="1">
    <location>
        <begin position="1"/>
        <end position="20"/>
    </location>
</feature>
<gene>
    <name evidence="2" type="ORF">GCM10020366_66620</name>
</gene>